<evidence type="ECO:0000256" key="1">
    <source>
        <dbReference type="SAM" id="SignalP"/>
    </source>
</evidence>
<dbReference type="EMBL" id="ML992697">
    <property type="protein sequence ID" value="KAF2208039.1"/>
    <property type="molecule type" value="Genomic_DNA"/>
</dbReference>
<reference evidence="2" key="1">
    <citation type="journal article" date="2020" name="Stud. Mycol.">
        <title>101 Dothideomycetes genomes: a test case for predicting lifestyles and emergence of pathogens.</title>
        <authorList>
            <person name="Haridas S."/>
            <person name="Albert R."/>
            <person name="Binder M."/>
            <person name="Bloem J."/>
            <person name="Labutti K."/>
            <person name="Salamov A."/>
            <person name="Andreopoulos B."/>
            <person name="Baker S."/>
            <person name="Barry K."/>
            <person name="Bills G."/>
            <person name="Bluhm B."/>
            <person name="Cannon C."/>
            <person name="Castanera R."/>
            <person name="Culley D."/>
            <person name="Daum C."/>
            <person name="Ezra D."/>
            <person name="Gonzalez J."/>
            <person name="Henrissat B."/>
            <person name="Kuo A."/>
            <person name="Liang C."/>
            <person name="Lipzen A."/>
            <person name="Lutzoni F."/>
            <person name="Magnuson J."/>
            <person name="Mondo S."/>
            <person name="Nolan M."/>
            <person name="Ohm R."/>
            <person name="Pangilinan J."/>
            <person name="Park H.-J."/>
            <person name="Ramirez L."/>
            <person name="Alfaro M."/>
            <person name="Sun H."/>
            <person name="Tritt A."/>
            <person name="Yoshinaga Y."/>
            <person name="Zwiers L.-H."/>
            <person name="Turgeon B."/>
            <person name="Goodwin S."/>
            <person name="Spatafora J."/>
            <person name="Crous P."/>
            <person name="Grigoriev I."/>
        </authorList>
    </citation>
    <scope>NUCLEOTIDE SEQUENCE</scope>
    <source>
        <strain evidence="2">SCOH1-5</strain>
    </source>
</reference>
<accession>A0A6A6F4G3</accession>
<dbReference type="Proteomes" id="UP000799539">
    <property type="component" value="Unassembled WGS sequence"/>
</dbReference>
<dbReference type="OrthoDB" id="3632595at2759"/>
<evidence type="ECO:0000313" key="2">
    <source>
        <dbReference type="EMBL" id="KAF2208039.1"/>
    </source>
</evidence>
<organism evidence="2 3">
    <name type="scientific">Cercospora zeae-maydis SCOH1-5</name>
    <dbReference type="NCBI Taxonomy" id="717836"/>
    <lineage>
        <taxon>Eukaryota</taxon>
        <taxon>Fungi</taxon>
        <taxon>Dikarya</taxon>
        <taxon>Ascomycota</taxon>
        <taxon>Pezizomycotina</taxon>
        <taxon>Dothideomycetes</taxon>
        <taxon>Dothideomycetidae</taxon>
        <taxon>Mycosphaerellales</taxon>
        <taxon>Mycosphaerellaceae</taxon>
        <taxon>Cercospora</taxon>
    </lineage>
</organism>
<evidence type="ECO:0008006" key="4">
    <source>
        <dbReference type="Google" id="ProtNLM"/>
    </source>
</evidence>
<feature type="signal peptide" evidence="1">
    <location>
        <begin position="1"/>
        <end position="21"/>
    </location>
</feature>
<sequence>MQFITTFAAAAAVLFSPFVLAQLRAPGTSPAADTVAAQDYCQCVGSFKFQDSSPNNPLTEVTCYAFQGLKDTDTGYSLCNGITSDSISGFSNFCASYGDNGARGARCCNKGQKFQDCAVVIPGVNGK</sequence>
<protein>
    <recommendedName>
        <fullName evidence="4">Hydrophobin</fullName>
    </recommendedName>
</protein>
<feature type="chain" id="PRO_5025427355" description="Hydrophobin" evidence="1">
    <location>
        <begin position="22"/>
        <end position="127"/>
    </location>
</feature>
<gene>
    <name evidence="2" type="ORF">CERZMDRAFT_87997</name>
</gene>
<dbReference type="AlphaFoldDB" id="A0A6A6F4G3"/>
<name>A0A6A6F4G3_9PEZI</name>
<evidence type="ECO:0000313" key="3">
    <source>
        <dbReference type="Proteomes" id="UP000799539"/>
    </source>
</evidence>
<keyword evidence="1" id="KW-0732">Signal</keyword>
<proteinExistence type="predicted"/>
<keyword evidence="3" id="KW-1185">Reference proteome</keyword>